<dbReference type="GeneID" id="111250769"/>
<accession>A0A7M7K916</accession>
<evidence type="ECO:0000259" key="6">
    <source>
        <dbReference type="PROSITE" id="PS51782"/>
    </source>
</evidence>
<dbReference type="PANTHER" id="PTHR23354">
    <property type="entry name" value="NUCLEOLAR PROTEIN 7/ESTROGEN RECEPTOR COACTIVATOR-RELATED"/>
    <property type="match status" value="1"/>
</dbReference>
<dbReference type="SUPFAM" id="SSF54106">
    <property type="entry name" value="LysM domain"/>
    <property type="match status" value="1"/>
</dbReference>
<keyword evidence="9" id="KW-1185">Reference proteome</keyword>
<evidence type="ECO:0000313" key="9">
    <source>
        <dbReference type="Proteomes" id="UP000594260"/>
    </source>
</evidence>
<dbReference type="RefSeq" id="XP_022662229.1">
    <property type="nucleotide sequence ID" value="XM_022806494.1"/>
</dbReference>
<feature type="compositionally biased region" description="Pro residues" evidence="5">
    <location>
        <begin position="361"/>
        <end position="371"/>
    </location>
</feature>
<dbReference type="GO" id="GO:0005634">
    <property type="term" value="C:nucleus"/>
    <property type="evidence" value="ECO:0007669"/>
    <property type="project" value="TreeGrafter"/>
</dbReference>
<dbReference type="RefSeq" id="XP_022662233.1">
    <property type="nucleotide sequence ID" value="XM_022806498.1"/>
</dbReference>
<dbReference type="PANTHER" id="PTHR23354:SF62">
    <property type="entry name" value="MUSTARD, ISOFORM V"/>
    <property type="match status" value="1"/>
</dbReference>
<evidence type="ECO:0000313" key="8">
    <source>
        <dbReference type="EnsemblMetazoa" id="XP_022662233"/>
    </source>
</evidence>
<feature type="compositionally biased region" description="Acidic residues" evidence="5">
    <location>
        <begin position="489"/>
        <end position="500"/>
    </location>
</feature>
<dbReference type="KEGG" id="vde:111250769"/>
<dbReference type="PROSITE" id="PS51886">
    <property type="entry name" value="TLDC"/>
    <property type="match status" value="1"/>
</dbReference>
<feature type="region of interest" description="Disordered" evidence="5">
    <location>
        <begin position="327"/>
        <end position="391"/>
    </location>
</feature>
<dbReference type="EnsemblMetazoa" id="XM_022806496">
    <property type="protein sequence ID" value="XP_022662231"/>
    <property type="gene ID" value="LOC111250769"/>
</dbReference>
<dbReference type="AlphaFoldDB" id="A0A7M7K916"/>
<comment type="subcellular location">
    <subcellularLocation>
        <location evidence="1">Mitochondrion</location>
    </subcellularLocation>
</comment>
<evidence type="ECO:0000256" key="4">
    <source>
        <dbReference type="ARBA" id="ARBA00040604"/>
    </source>
</evidence>
<dbReference type="Proteomes" id="UP000594260">
    <property type="component" value="Unplaced"/>
</dbReference>
<dbReference type="EnsemblMetazoa" id="XM_022806497">
    <property type="protein sequence ID" value="XP_022662232"/>
    <property type="gene ID" value="LOC111250769"/>
</dbReference>
<evidence type="ECO:0000256" key="1">
    <source>
        <dbReference type="ARBA" id="ARBA00004173"/>
    </source>
</evidence>
<dbReference type="FunCoup" id="A0A7M7K916">
    <property type="interactions" value="1584"/>
</dbReference>
<dbReference type="EnsemblMetazoa" id="XM_022806495">
    <property type="protein sequence ID" value="XP_022662230"/>
    <property type="gene ID" value="LOC111250769"/>
</dbReference>
<dbReference type="RefSeq" id="XP_022662230.1">
    <property type="nucleotide sequence ID" value="XM_022806495.1"/>
</dbReference>
<dbReference type="EnsemblMetazoa" id="XM_022806498">
    <property type="protein sequence ID" value="XP_022662233"/>
    <property type="gene ID" value="LOC111250769"/>
</dbReference>
<comment type="similarity">
    <text evidence="2">Belongs to the OXR1 family.</text>
</comment>
<dbReference type="GO" id="GO:0006979">
    <property type="term" value="P:response to oxidative stress"/>
    <property type="evidence" value="ECO:0007669"/>
    <property type="project" value="TreeGrafter"/>
</dbReference>
<feature type="compositionally biased region" description="Basic and acidic residues" evidence="5">
    <location>
        <begin position="377"/>
        <end position="391"/>
    </location>
</feature>
<dbReference type="Pfam" id="PF01476">
    <property type="entry name" value="LysM"/>
    <property type="match status" value="1"/>
</dbReference>
<evidence type="ECO:0000259" key="7">
    <source>
        <dbReference type="PROSITE" id="PS51886"/>
    </source>
</evidence>
<dbReference type="PROSITE" id="PS51782">
    <property type="entry name" value="LYSM"/>
    <property type="match status" value="1"/>
</dbReference>
<dbReference type="RefSeq" id="XP_022662231.1">
    <property type="nucleotide sequence ID" value="XM_022806496.1"/>
</dbReference>
<reference evidence="8" key="1">
    <citation type="submission" date="2021-01" db="UniProtKB">
        <authorList>
            <consortium name="EnsemblMetazoa"/>
        </authorList>
    </citation>
    <scope>IDENTIFICATION</scope>
</reference>
<dbReference type="OrthoDB" id="26679at2759"/>
<dbReference type="Gene3D" id="3.10.350.10">
    <property type="entry name" value="LysM domain"/>
    <property type="match status" value="1"/>
</dbReference>
<dbReference type="GO" id="GO:0005739">
    <property type="term" value="C:mitochondrion"/>
    <property type="evidence" value="ECO:0007669"/>
    <property type="project" value="UniProtKB-SubCell"/>
</dbReference>
<organism evidence="8 9">
    <name type="scientific">Varroa destructor</name>
    <name type="common">Honeybee mite</name>
    <dbReference type="NCBI Taxonomy" id="109461"/>
    <lineage>
        <taxon>Eukaryota</taxon>
        <taxon>Metazoa</taxon>
        <taxon>Ecdysozoa</taxon>
        <taxon>Arthropoda</taxon>
        <taxon>Chelicerata</taxon>
        <taxon>Arachnida</taxon>
        <taxon>Acari</taxon>
        <taxon>Parasitiformes</taxon>
        <taxon>Mesostigmata</taxon>
        <taxon>Gamasina</taxon>
        <taxon>Dermanyssoidea</taxon>
        <taxon>Varroidae</taxon>
        <taxon>Varroa</taxon>
    </lineage>
</organism>
<dbReference type="SMART" id="SM00257">
    <property type="entry name" value="LysM"/>
    <property type="match status" value="1"/>
</dbReference>
<name>A0A7M7K916_VARDE</name>
<dbReference type="OMA" id="NCINIEL"/>
<feature type="domain" description="LysM" evidence="6">
    <location>
        <begin position="43"/>
        <end position="87"/>
    </location>
</feature>
<dbReference type="RefSeq" id="XP_022662232.1">
    <property type="nucleotide sequence ID" value="XM_022806497.1"/>
</dbReference>
<dbReference type="InterPro" id="IPR006571">
    <property type="entry name" value="TLDc_dom"/>
</dbReference>
<feature type="compositionally biased region" description="Basic and acidic residues" evidence="5">
    <location>
        <begin position="511"/>
        <end position="525"/>
    </location>
</feature>
<evidence type="ECO:0000256" key="5">
    <source>
        <dbReference type="SAM" id="MobiDB-lite"/>
    </source>
</evidence>
<keyword evidence="3" id="KW-0496">Mitochondrion</keyword>
<feature type="region of interest" description="Disordered" evidence="5">
    <location>
        <begin position="1"/>
        <end position="35"/>
    </location>
</feature>
<feature type="region of interest" description="Disordered" evidence="5">
    <location>
        <begin position="90"/>
        <end position="114"/>
    </location>
</feature>
<sequence>MPLGMPEPAEISQATANSPSPAQATGNASLNASQGDASSEEKICYVVQSGETMNAIAAKFDLTPSELARLNRIPTNSMLFPGRKLSIPVKKRKAHDSTSCATGAPASPSRGVSIFPDTPDVKSTAGSDFATEAVVEGSDQLQQQHSVSVDATQVLSGQGSAAQPNNMSNDILSNLMMPPRLDGSGGGGAGGGVGLAVASSGGAGGSSGKSGSVGPTTTGGAVAIRARPSHVLKINARHITDGQGVVTGTLLITPNNIMFSPNVSDLIVIEHGIEHYEVTAPIDMIAGAALYTDIAIMRTKHHQQQPYKQQQQGVVCNIPVQVYYLENEPKPSTPPSSPNRLAAECTKRDERSSDSGSEPVSPRPTKTPPSSPIVGGRRSEGDRAETILTDSVRDIEEPEVFAALEKLLPKPAQPQDNGMLYLCLRMGKPLNKVVKMSAVAVGRRKLKCEYWFGIPRNQIDEVYKFFQRNYPEKYGDVIELDLKERGFEDIESDDESDDPDGSGGNRQGYQGKDDGTQGDDSKAPDTPKSAVDGALTGVLNRVGSFKNPFKLPRFFEGPNTPHTSFSSCEWEVIALKDDSNQTPSNTCSKLLNPLTPDEVLLPEMVGESEILEEEHRKMLYKEIPARAEGYAWRLVYSTTRHGFSLKTFYREMARHDGPVLLAITDTEGALFGAFVPQSIHPSDHFYGTGEMFLWSFQPEFTKYAWSGDNQYFIKGNQDSLVFGSGDGEFGLYLDGDLYYGRSAPCKTFSNEVLSKTNDFVIKSLEAWGFF</sequence>
<proteinExistence type="inferred from homology"/>
<evidence type="ECO:0000256" key="3">
    <source>
        <dbReference type="ARBA" id="ARBA00023128"/>
    </source>
</evidence>
<feature type="domain" description="TLDc" evidence="7">
    <location>
        <begin position="609"/>
        <end position="770"/>
    </location>
</feature>
<dbReference type="InterPro" id="IPR036779">
    <property type="entry name" value="LysM_dom_sf"/>
</dbReference>
<dbReference type="SMART" id="SM00584">
    <property type="entry name" value="TLDc"/>
    <property type="match status" value="1"/>
</dbReference>
<dbReference type="InterPro" id="IPR018392">
    <property type="entry name" value="LysM"/>
</dbReference>
<dbReference type="EnsemblMetazoa" id="XM_022806494">
    <property type="protein sequence ID" value="XP_022662229"/>
    <property type="gene ID" value="LOC111250769"/>
</dbReference>
<protein>
    <recommendedName>
        <fullName evidence="4">Oxidation resistance protein 1</fullName>
    </recommendedName>
</protein>
<dbReference type="CDD" id="cd00118">
    <property type="entry name" value="LysM"/>
    <property type="match status" value="1"/>
</dbReference>
<feature type="region of interest" description="Disordered" evidence="5">
    <location>
        <begin position="489"/>
        <end position="532"/>
    </location>
</feature>
<evidence type="ECO:0000256" key="2">
    <source>
        <dbReference type="ARBA" id="ARBA00009540"/>
    </source>
</evidence>
<dbReference type="Pfam" id="PF07534">
    <property type="entry name" value="TLD"/>
    <property type="match status" value="1"/>
</dbReference>
<feature type="compositionally biased region" description="Polar residues" evidence="5">
    <location>
        <begin position="12"/>
        <end position="35"/>
    </location>
</feature>
<dbReference type="InParanoid" id="A0A7M7K916"/>